<name>A0ACC3MG99_9PEZI</name>
<protein>
    <submittedName>
        <fullName evidence="1">Uncharacterized protein</fullName>
    </submittedName>
</protein>
<dbReference type="EMBL" id="JAUTXU010000295">
    <property type="protein sequence ID" value="KAK3686920.1"/>
    <property type="molecule type" value="Genomic_DNA"/>
</dbReference>
<keyword evidence="2" id="KW-1185">Reference proteome</keyword>
<organism evidence="1 2">
    <name type="scientific">Vermiconidia calcicola</name>
    <dbReference type="NCBI Taxonomy" id="1690605"/>
    <lineage>
        <taxon>Eukaryota</taxon>
        <taxon>Fungi</taxon>
        <taxon>Dikarya</taxon>
        <taxon>Ascomycota</taxon>
        <taxon>Pezizomycotina</taxon>
        <taxon>Dothideomycetes</taxon>
        <taxon>Dothideomycetidae</taxon>
        <taxon>Mycosphaerellales</taxon>
        <taxon>Extremaceae</taxon>
        <taxon>Vermiconidia</taxon>
    </lineage>
</organism>
<comment type="caution">
    <text evidence="1">The sequence shown here is derived from an EMBL/GenBank/DDBJ whole genome shotgun (WGS) entry which is preliminary data.</text>
</comment>
<accession>A0ACC3MG99</accession>
<sequence>MLQHVHGLPWLKSSVPTQAVPVSSRLRSSWLNAPSSSRPSTTKSTRHRSPLQRISREINTFALLLRQIDGIRVEHDSGDDAALADSIEMCTESTGETLEATQQLEAIMRRFSVGGRIYSALKSREVNQLCTDLERSKNTLMLAFEALQFRTQVTMMNALRDPIMQQLLMQLKYS</sequence>
<reference evidence="1" key="1">
    <citation type="submission" date="2023-07" db="EMBL/GenBank/DDBJ databases">
        <title>Black Yeasts Isolated from many extreme environments.</title>
        <authorList>
            <person name="Coleine C."/>
            <person name="Stajich J.E."/>
            <person name="Selbmann L."/>
        </authorList>
    </citation>
    <scope>NUCLEOTIDE SEQUENCE</scope>
    <source>
        <strain evidence="1">CCFEE 5714</strain>
    </source>
</reference>
<evidence type="ECO:0000313" key="2">
    <source>
        <dbReference type="Proteomes" id="UP001281147"/>
    </source>
</evidence>
<proteinExistence type="predicted"/>
<gene>
    <name evidence="1" type="ORF">LTR37_019318</name>
</gene>
<dbReference type="Proteomes" id="UP001281147">
    <property type="component" value="Unassembled WGS sequence"/>
</dbReference>
<evidence type="ECO:0000313" key="1">
    <source>
        <dbReference type="EMBL" id="KAK3686920.1"/>
    </source>
</evidence>